<evidence type="ECO:0000313" key="3">
    <source>
        <dbReference type="Proteomes" id="UP000507222"/>
    </source>
</evidence>
<name>A0A6J5TZ75_PRUAR</name>
<evidence type="ECO:0000313" key="2">
    <source>
        <dbReference type="EMBL" id="CAB4268514.1"/>
    </source>
</evidence>
<evidence type="ECO:0000256" key="1">
    <source>
        <dbReference type="SAM" id="MobiDB-lite"/>
    </source>
</evidence>
<sequence length="129" mass="14537">MELGGLKKEGGAAGTKRKNKHIRRFWAIVTSIIINKVRNLSMARLRSKTPRMHSTSNTINSACKRSQGGSTNHANNKWSCRGLPRESWMEVISSKRTLQDKHLQRISMLANGGSLFGVSHEALIPWKIW</sequence>
<organism evidence="2 3">
    <name type="scientific">Prunus armeniaca</name>
    <name type="common">Apricot</name>
    <name type="synonym">Armeniaca vulgaris</name>
    <dbReference type="NCBI Taxonomy" id="36596"/>
    <lineage>
        <taxon>Eukaryota</taxon>
        <taxon>Viridiplantae</taxon>
        <taxon>Streptophyta</taxon>
        <taxon>Embryophyta</taxon>
        <taxon>Tracheophyta</taxon>
        <taxon>Spermatophyta</taxon>
        <taxon>Magnoliopsida</taxon>
        <taxon>eudicotyledons</taxon>
        <taxon>Gunneridae</taxon>
        <taxon>Pentapetalae</taxon>
        <taxon>rosids</taxon>
        <taxon>fabids</taxon>
        <taxon>Rosales</taxon>
        <taxon>Rosaceae</taxon>
        <taxon>Amygdaloideae</taxon>
        <taxon>Amygdaleae</taxon>
        <taxon>Prunus</taxon>
    </lineage>
</organism>
<accession>A0A6J5TZ75</accession>
<gene>
    <name evidence="2" type="ORF">CURHAP_LOCUS12219</name>
</gene>
<dbReference type="EMBL" id="CAEKDK010000002">
    <property type="protein sequence ID" value="CAB4268514.1"/>
    <property type="molecule type" value="Genomic_DNA"/>
</dbReference>
<reference evidence="2 3" key="1">
    <citation type="submission" date="2020-05" db="EMBL/GenBank/DDBJ databases">
        <authorList>
            <person name="Campoy J."/>
            <person name="Schneeberger K."/>
            <person name="Spophaly S."/>
        </authorList>
    </citation>
    <scope>NUCLEOTIDE SEQUENCE [LARGE SCALE GENOMIC DNA]</scope>
    <source>
        <strain evidence="2">PruArmRojPasFocal</strain>
    </source>
</reference>
<protein>
    <submittedName>
        <fullName evidence="2">Uncharacterized protein</fullName>
    </submittedName>
</protein>
<dbReference type="Proteomes" id="UP000507222">
    <property type="component" value="Unassembled WGS sequence"/>
</dbReference>
<feature type="region of interest" description="Disordered" evidence="1">
    <location>
        <begin position="47"/>
        <end position="77"/>
    </location>
</feature>
<feature type="compositionally biased region" description="Polar residues" evidence="1">
    <location>
        <begin position="52"/>
        <end position="77"/>
    </location>
</feature>
<proteinExistence type="predicted"/>
<dbReference type="AlphaFoldDB" id="A0A6J5TZ75"/>